<sequence length="147" mass="17105">MQTSASSKVINENVILKNYEKKVKEEVRLINENLFEMLKLLKIDDSSKIYDDLGLNKGSQAEIDSFEIEIRSSNLVKSTESLSKIVSDLKDLTILNDFKSINSQITSHCQFLRMNENDIDIQLRMAKDVLFKLLQDLQNEYYTSRYK</sequence>
<dbReference type="Pfam" id="PF06179">
    <property type="entry name" value="Med22"/>
    <property type="match status" value="1"/>
</dbReference>
<evidence type="ECO:0000256" key="1">
    <source>
        <dbReference type="ARBA" id="ARBA00004123"/>
    </source>
</evidence>
<keyword evidence="9" id="KW-1185">Reference proteome</keyword>
<name>A0A3M7S3M6_BRAPC</name>
<keyword evidence="3" id="KW-0805">Transcription regulation</keyword>
<comment type="caution">
    <text evidence="8">The sequence shown here is derived from an EMBL/GenBank/DDBJ whole genome shotgun (WGS) entry which is preliminary data.</text>
</comment>
<keyword evidence="4" id="KW-0804">Transcription</keyword>
<organism evidence="8 9">
    <name type="scientific">Brachionus plicatilis</name>
    <name type="common">Marine rotifer</name>
    <name type="synonym">Brachionus muelleri</name>
    <dbReference type="NCBI Taxonomy" id="10195"/>
    <lineage>
        <taxon>Eukaryota</taxon>
        <taxon>Metazoa</taxon>
        <taxon>Spiralia</taxon>
        <taxon>Gnathifera</taxon>
        <taxon>Rotifera</taxon>
        <taxon>Eurotatoria</taxon>
        <taxon>Monogononta</taxon>
        <taxon>Pseudotrocha</taxon>
        <taxon>Ploima</taxon>
        <taxon>Brachionidae</taxon>
        <taxon>Brachionus</taxon>
    </lineage>
</organism>
<dbReference type="GO" id="GO:0006357">
    <property type="term" value="P:regulation of transcription by RNA polymerase II"/>
    <property type="evidence" value="ECO:0007669"/>
    <property type="project" value="InterPro"/>
</dbReference>
<evidence type="ECO:0000313" key="9">
    <source>
        <dbReference type="Proteomes" id="UP000276133"/>
    </source>
</evidence>
<dbReference type="EMBL" id="REGN01002093">
    <property type="protein sequence ID" value="RNA30361.1"/>
    <property type="molecule type" value="Genomic_DNA"/>
</dbReference>
<dbReference type="PANTHER" id="PTHR12434:SF6">
    <property type="entry name" value="MEDIATOR OF RNA POLYMERASE II TRANSCRIPTION SUBUNIT 22"/>
    <property type="match status" value="1"/>
</dbReference>
<dbReference type="GO" id="GO:0016592">
    <property type="term" value="C:mediator complex"/>
    <property type="evidence" value="ECO:0007669"/>
    <property type="project" value="InterPro"/>
</dbReference>
<reference evidence="8 9" key="1">
    <citation type="journal article" date="2018" name="Sci. Rep.">
        <title>Genomic signatures of local adaptation to the degree of environmental predictability in rotifers.</title>
        <authorList>
            <person name="Franch-Gras L."/>
            <person name="Hahn C."/>
            <person name="Garcia-Roger E.M."/>
            <person name="Carmona M.J."/>
            <person name="Serra M."/>
            <person name="Gomez A."/>
        </authorList>
    </citation>
    <scope>NUCLEOTIDE SEQUENCE [LARGE SCALE GENOMIC DNA]</scope>
    <source>
        <strain evidence="8">HYR1</strain>
    </source>
</reference>
<evidence type="ECO:0000256" key="4">
    <source>
        <dbReference type="ARBA" id="ARBA00023163"/>
    </source>
</evidence>
<dbReference type="AlphaFoldDB" id="A0A3M7S3M6"/>
<evidence type="ECO:0000256" key="2">
    <source>
        <dbReference type="ARBA" id="ARBA00019695"/>
    </source>
</evidence>
<dbReference type="PANTHER" id="PTHR12434">
    <property type="entry name" value="MEDIATOR OF RNA POLYMERASE II TRANSCRIPTION SUBUNIT 22"/>
    <property type="match status" value="1"/>
</dbReference>
<evidence type="ECO:0000256" key="6">
    <source>
        <dbReference type="ARBA" id="ARBA00025687"/>
    </source>
</evidence>
<evidence type="ECO:0000256" key="7">
    <source>
        <dbReference type="ARBA" id="ARBA00031962"/>
    </source>
</evidence>
<dbReference type="Proteomes" id="UP000276133">
    <property type="component" value="Unassembled WGS sequence"/>
</dbReference>
<comment type="subcellular location">
    <subcellularLocation>
        <location evidence="1">Nucleus</location>
    </subcellularLocation>
</comment>
<dbReference type="InterPro" id="IPR009332">
    <property type="entry name" value="Med22"/>
</dbReference>
<keyword evidence="5" id="KW-0539">Nucleus</keyword>
<evidence type="ECO:0000256" key="3">
    <source>
        <dbReference type="ARBA" id="ARBA00023015"/>
    </source>
</evidence>
<protein>
    <recommendedName>
        <fullName evidence="2">Mediator of RNA polymerase II transcription subunit 22</fullName>
    </recommendedName>
    <alternativeName>
        <fullName evidence="7">Mediator complex subunit 22</fullName>
    </alternativeName>
</protein>
<accession>A0A3M7S3M6</accession>
<dbReference type="GO" id="GO:0003712">
    <property type="term" value="F:transcription coregulator activity"/>
    <property type="evidence" value="ECO:0007669"/>
    <property type="project" value="InterPro"/>
</dbReference>
<dbReference type="STRING" id="10195.A0A3M7S3M6"/>
<proteinExistence type="predicted"/>
<gene>
    <name evidence="8" type="ORF">BpHYR1_047324</name>
</gene>
<evidence type="ECO:0000313" key="8">
    <source>
        <dbReference type="EMBL" id="RNA30361.1"/>
    </source>
</evidence>
<comment type="function">
    <text evidence="6">Component of the Mediator complex, a coactivator involved in the regulated transcription of nearly all RNA polymerase II-dependent genes. Mediator functions as a bridge to convey information from gene-specific regulatory proteins to the basal RNA polymerase II transcription machinery. Mediator is recruited to promoters by direct interactions with regulatory proteins and serves as a scaffold for the assembly of a functional preinitiation complex with RNA polymerase II and the general transcription factors.</text>
</comment>
<evidence type="ECO:0000256" key="5">
    <source>
        <dbReference type="ARBA" id="ARBA00023242"/>
    </source>
</evidence>
<dbReference type="OrthoDB" id="203279at2759"/>